<gene>
    <name evidence="3" type="ORF">CC80DRAFT_493599</name>
</gene>
<proteinExistence type="predicted"/>
<evidence type="ECO:0000256" key="2">
    <source>
        <dbReference type="SAM" id="SignalP"/>
    </source>
</evidence>
<protein>
    <submittedName>
        <fullName evidence="3">Uncharacterized protein</fullName>
    </submittedName>
</protein>
<dbReference type="AlphaFoldDB" id="A0A6A5TSY6"/>
<keyword evidence="4" id="KW-1185">Reference proteome</keyword>
<reference evidence="3" key="1">
    <citation type="journal article" date="2020" name="Stud. Mycol.">
        <title>101 Dothideomycetes genomes: a test case for predicting lifestyles and emergence of pathogens.</title>
        <authorList>
            <person name="Haridas S."/>
            <person name="Albert R."/>
            <person name="Binder M."/>
            <person name="Bloem J."/>
            <person name="Labutti K."/>
            <person name="Salamov A."/>
            <person name="Andreopoulos B."/>
            <person name="Baker S."/>
            <person name="Barry K."/>
            <person name="Bills G."/>
            <person name="Bluhm B."/>
            <person name="Cannon C."/>
            <person name="Castanera R."/>
            <person name="Culley D."/>
            <person name="Daum C."/>
            <person name="Ezra D."/>
            <person name="Gonzalez J."/>
            <person name="Henrissat B."/>
            <person name="Kuo A."/>
            <person name="Liang C."/>
            <person name="Lipzen A."/>
            <person name="Lutzoni F."/>
            <person name="Magnuson J."/>
            <person name="Mondo S."/>
            <person name="Nolan M."/>
            <person name="Ohm R."/>
            <person name="Pangilinan J."/>
            <person name="Park H.-J."/>
            <person name="Ramirez L."/>
            <person name="Alfaro M."/>
            <person name="Sun H."/>
            <person name="Tritt A."/>
            <person name="Yoshinaga Y."/>
            <person name="Zwiers L.-H."/>
            <person name="Turgeon B."/>
            <person name="Goodwin S."/>
            <person name="Spatafora J."/>
            <person name="Crous P."/>
            <person name="Grigoriev I."/>
        </authorList>
    </citation>
    <scope>NUCLEOTIDE SEQUENCE</scope>
    <source>
        <strain evidence="3">CBS 675.92</strain>
    </source>
</reference>
<feature type="region of interest" description="Disordered" evidence="1">
    <location>
        <begin position="145"/>
        <end position="202"/>
    </location>
</feature>
<accession>A0A6A5TSY6</accession>
<feature type="signal peptide" evidence="2">
    <location>
        <begin position="1"/>
        <end position="22"/>
    </location>
</feature>
<name>A0A6A5TSY6_9PLEO</name>
<evidence type="ECO:0000313" key="4">
    <source>
        <dbReference type="Proteomes" id="UP000800035"/>
    </source>
</evidence>
<sequence>MMRGIIALALSIATILVQPGHAANSRIVPCAMGFGEDNGCSYCEGNKSIEVTSWDQPTTVKNFNMESAASKSGAGYDVWWNVQQPAQGCRILLFEPYNTDRGSINSKLAGNVVLSVAHGGCYFSNVGSRGISVGACCNGDCSTAGAVTSGKKRRARRSMPSENPVVGTDNMEARSWRNPNPNDPPSPPPDTKPGVTCSKPAPDGFTYTKAGKQVVYGDTLNCGNSESCSRSVAVSVSVTSTLSNEKSITKSEGNSVSLSLQAGYSVFPAGPSGSITSTFSKEWSNAVTEGMSMSESRSVTDTVTLSFSLKSNVDYNGWFTPTLKCQAFKLKCTGDVEFSLEKCEPLIDSNNKPSGETGVMVIG</sequence>
<feature type="compositionally biased region" description="Pro residues" evidence="1">
    <location>
        <begin position="181"/>
        <end position="191"/>
    </location>
</feature>
<evidence type="ECO:0000313" key="3">
    <source>
        <dbReference type="EMBL" id="KAF1954849.1"/>
    </source>
</evidence>
<keyword evidence="2" id="KW-0732">Signal</keyword>
<organism evidence="3 4">
    <name type="scientific">Byssothecium circinans</name>
    <dbReference type="NCBI Taxonomy" id="147558"/>
    <lineage>
        <taxon>Eukaryota</taxon>
        <taxon>Fungi</taxon>
        <taxon>Dikarya</taxon>
        <taxon>Ascomycota</taxon>
        <taxon>Pezizomycotina</taxon>
        <taxon>Dothideomycetes</taxon>
        <taxon>Pleosporomycetidae</taxon>
        <taxon>Pleosporales</taxon>
        <taxon>Massarineae</taxon>
        <taxon>Massarinaceae</taxon>
        <taxon>Byssothecium</taxon>
    </lineage>
</organism>
<dbReference type="OrthoDB" id="3777639at2759"/>
<dbReference type="EMBL" id="ML976997">
    <property type="protein sequence ID" value="KAF1954849.1"/>
    <property type="molecule type" value="Genomic_DNA"/>
</dbReference>
<evidence type="ECO:0000256" key="1">
    <source>
        <dbReference type="SAM" id="MobiDB-lite"/>
    </source>
</evidence>
<dbReference type="Proteomes" id="UP000800035">
    <property type="component" value="Unassembled WGS sequence"/>
</dbReference>
<feature type="chain" id="PRO_5025343947" evidence="2">
    <location>
        <begin position="23"/>
        <end position="363"/>
    </location>
</feature>